<reference evidence="1" key="1">
    <citation type="journal article" date="2020" name="Nature">
        <title>Giant virus diversity and host interactions through global metagenomics.</title>
        <authorList>
            <person name="Schulz F."/>
            <person name="Roux S."/>
            <person name="Paez-Espino D."/>
            <person name="Jungbluth S."/>
            <person name="Walsh D.A."/>
            <person name="Denef V.J."/>
            <person name="McMahon K.D."/>
            <person name="Konstantinidis K.T."/>
            <person name="Eloe-Fadrosh E.A."/>
            <person name="Kyrpides N.C."/>
            <person name="Woyke T."/>
        </authorList>
    </citation>
    <scope>NUCLEOTIDE SEQUENCE</scope>
    <source>
        <strain evidence="1">GVMAG-M-3300023184-186</strain>
    </source>
</reference>
<dbReference type="AlphaFoldDB" id="A0A6C0I055"/>
<name>A0A6C0I055_9ZZZZ</name>
<sequence length="71" mass="8045">MYNTNNTNAQQPRIQNPQAALAAIYKYKNNFANTQECKTVKGANRPDYVQCITSNRMDDGMCYSGICYPID</sequence>
<dbReference type="EMBL" id="MN740067">
    <property type="protein sequence ID" value="QHT86398.1"/>
    <property type="molecule type" value="Genomic_DNA"/>
</dbReference>
<evidence type="ECO:0000313" key="1">
    <source>
        <dbReference type="EMBL" id="QHT86398.1"/>
    </source>
</evidence>
<proteinExistence type="predicted"/>
<protein>
    <submittedName>
        <fullName evidence="1">Uncharacterized protein</fullName>
    </submittedName>
</protein>
<accession>A0A6C0I055</accession>
<organism evidence="1">
    <name type="scientific">viral metagenome</name>
    <dbReference type="NCBI Taxonomy" id="1070528"/>
    <lineage>
        <taxon>unclassified sequences</taxon>
        <taxon>metagenomes</taxon>
        <taxon>organismal metagenomes</taxon>
    </lineage>
</organism>